<feature type="region of interest" description="Disordered" evidence="2">
    <location>
        <begin position="1"/>
        <end position="26"/>
    </location>
</feature>
<feature type="active site" description="Charge relay system" evidence="1">
    <location>
        <position position="131"/>
    </location>
</feature>
<evidence type="ECO:0000256" key="1">
    <source>
        <dbReference type="PROSITE-ProRule" id="PRU01032"/>
    </source>
</evidence>
<keyword evidence="1" id="KW-0720">Serine protease</keyword>
<proteinExistence type="predicted"/>
<feature type="non-terminal residue" evidence="4">
    <location>
        <position position="1"/>
    </location>
</feature>
<evidence type="ECO:0000313" key="5">
    <source>
        <dbReference type="Proteomes" id="UP001465976"/>
    </source>
</evidence>
<dbReference type="Proteomes" id="UP001465976">
    <property type="component" value="Unassembled WGS sequence"/>
</dbReference>
<organism evidence="4 5">
    <name type="scientific">Marasmius crinis-equi</name>
    <dbReference type="NCBI Taxonomy" id="585013"/>
    <lineage>
        <taxon>Eukaryota</taxon>
        <taxon>Fungi</taxon>
        <taxon>Dikarya</taxon>
        <taxon>Basidiomycota</taxon>
        <taxon>Agaricomycotina</taxon>
        <taxon>Agaricomycetes</taxon>
        <taxon>Agaricomycetidae</taxon>
        <taxon>Agaricales</taxon>
        <taxon>Marasmiineae</taxon>
        <taxon>Marasmiaceae</taxon>
        <taxon>Marasmius</taxon>
    </lineage>
</organism>
<comment type="caution">
    <text evidence="4">The sequence shown here is derived from an EMBL/GenBank/DDBJ whole genome shotgun (WGS) entry which is preliminary data.</text>
</comment>
<accession>A0ABR3EQN6</accession>
<dbReference type="Gene3D" id="3.40.50.200">
    <property type="entry name" value="Peptidase S8/S53 domain"/>
    <property type="match status" value="1"/>
</dbReference>
<evidence type="ECO:0000256" key="2">
    <source>
        <dbReference type="SAM" id="MobiDB-lite"/>
    </source>
</evidence>
<dbReference type="PANTHER" id="PTHR14218">
    <property type="entry name" value="PROTEASE S8 TRIPEPTIDYL PEPTIDASE I CLN2"/>
    <property type="match status" value="1"/>
</dbReference>
<evidence type="ECO:0000259" key="3">
    <source>
        <dbReference type="PROSITE" id="PS51695"/>
    </source>
</evidence>
<gene>
    <name evidence="4" type="ORF">V5O48_016840</name>
</gene>
<dbReference type="InterPro" id="IPR050819">
    <property type="entry name" value="Tripeptidyl-peptidase_I"/>
</dbReference>
<keyword evidence="1" id="KW-0645">Protease</keyword>
<dbReference type="InterPro" id="IPR030400">
    <property type="entry name" value="Sedolisin_dom"/>
</dbReference>
<reference evidence="4 5" key="1">
    <citation type="submission" date="2024-02" db="EMBL/GenBank/DDBJ databases">
        <title>A draft genome for the cacao thread blight pathogen Marasmius crinis-equi.</title>
        <authorList>
            <person name="Cohen S.P."/>
            <person name="Baruah I.K."/>
            <person name="Amoako-Attah I."/>
            <person name="Bukari Y."/>
            <person name="Meinhardt L.W."/>
            <person name="Bailey B.A."/>
        </authorList>
    </citation>
    <scope>NUCLEOTIDE SEQUENCE [LARGE SCALE GENOMIC DNA]</scope>
    <source>
        <strain evidence="4 5">GH-76</strain>
    </source>
</reference>
<dbReference type="EMBL" id="JBAHYK010002377">
    <property type="protein sequence ID" value="KAL0565190.1"/>
    <property type="molecule type" value="Genomic_DNA"/>
</dbReference>
<feature type="domain" description="Peptidase S53" evidence="3">
    <location>
        <begin position="50"/>
        <end position="415"/>
    </location>
</feature>
<keyword evidence="1" id="KW-0378">Hydrolase</keyword>
<feature type="active site" description="Charge relay system" evidence="1">
    <location>
        <position position="356"/>
    </location>
</feature>
<dbReference type="PROSITE" id="PS51695">
    <property type="entry name" value="SEDOLISIN"/>
    <property type="match status" value="1"/>
</dbReference>
<dbReference type="CDD" id="cd04056">
    <property type="entry name" value="Peptidases_S53"/>
    <property type="match status" value="1"/>
</dbReference>
<evidence type="ECO:0000313" key="4">
    <source>
        <dbReference type="EMBL" id="KAL0565190.1"/>
    </source>
</evidence>
<feature type="active site" description="Charge relay system" evidence="1">
    <location>
        <position position="127"/>
    </location>
</feature>
<dbReference type="SUPFAM" id="SSF52743">
    <property type="entry name" value="Subtilisin-like"/>
    <property type="match status" value="1"/>
</dbReference>
<protein>
    <recommendedName>
        <fullName evidence="3">Peptidase S53 domain-containing protein</fullName>
    </recommendedName>
</protein>
<comment type="caution">
    <text evidence="1">Lacks conserved residue(s) required for the propagation of feature annotation.</text>
</comment>
<dbReference type="PANTHER" id="PTHR14218:SF19">
    <property type="entry name" value="SERINE PROTEASE AORO, PUTATIVE (AFU_ORTHOLOGUE AFUA_6G10250)-RELATED"/>
    <property type="match status" value="1"/>
</dbReference>
<sequence>HNPSPRQPPSSKTKRSGLNLGLPSSSKFHGPKVAAVPDFTSPSLDNCDQLITLYCLRALYNIDYTPVATDRNTYGIVEFTPQAYLADDLDLFFANFSPSQVGDRPVLVSIDGGVVQTQNQSFDFNGESDLDLQYAMGLVNPQTITLLRTGDLVEGAGFDNWLDAVNGSFCTFEGGDDPTQDGIYPDPLPGGFKGPETCGIIAPPNVVSISYSQNENTLTARSAMRQCMEYGKLRLMSTTVFYSSGDDGVAGNGNLCMNVGPTSVGATQVNPGATVDDPESACMQVIFSGGGFSNVFPIPDYQVDAVAGYLRDTSLPFPNSVFNSTGKSRAYPDLSANGANYVVAVDGAFSRVFGTSASSPVTGSIFTMINDARIAAGKSTVGFINPTICSEDFAAAFNDIANGTNPGCGTTEFPA</sequence>
<dbReference type="InterPro" id="IPR036852">
    <property type="entry name" value="Peptidase_S8/S53_dom_sf"/>
</dbReference>
<name>A0ABR3EQN6_9AGAR</name>
<keyword evidence="5" id="KW-1185">Reference proteome</keyword>